<keyword evidence="2" id="KW-1185">Reference proteome</keyword>
<dbReference type="AlphaFoldDB" id="A0A8K0CTS3"/>
<dbReference type="PANTHER" id="PTHR22955">
    <property type="entry name" value="RETROTRANSPOSON"/>
    <property type="match status" value="1"/>
</dbReference>
<evidence type="ECO:0000313" key="2">
    <source>
        <dbReference type="Proteomes" id="UP000801492"/>
    </source>
</evidence>
<dbReference type="Proteomes" id="UP000801492">
    <property type="component" value="Unassembled WGS sequence"/>
</dbReference>
<reference evidence="1" key="1">
    <citation type="submission" date="2019-08" db="EMBL/GenBank/DDBJ databases">
        <title>The genome of the North American firefly Photinus pyralis.</title>
        <authorList>
            <consortium name="Photinus pyralis genome working group"/>
            <person name="Fallon T.R."/>
            <person name="Sander Lower S.E."/>
            <person name="Weng J.-K."/>
        </authorList>
    </citation>
    <scope>NUCLEOTIDE SEQUENCE</scope>
    <source>
        <strain evidence="1">TRF0915ILg1</strain>
        <tissue evidence="1">Whole body</tissue>
    </source>
</reference>
<proteinExistence type="predicted"/>
<dbReference type="EMBL" id="VTPC01049878">
    <property type="protein sequence ID" value="KAF2890568.1"/>
    <property type="molecule type" value="Genomic_DNA"/>
</dbReference>
<accession>A0A8K0CTS3</accession>
<feature type="non-terminal residue" evidence="1">
    <location>
        <position position="113"/>
    </location>
</feature>
<gene>
    <name evidence="1" type="ORF">ILUMI_15606</name>
</gene>
<protein>
    <submittedName>
        <fullName evidence="1">Uncharacterized protein</fullName>
    </submittedName>
</protein>
<sequence>MWCDSQIVLSWIKTTSRSLPRFEANRVSTIHTLIPESVWNYINTKENPADIATRGVSPDSLLNCKIWWQGPDWLHNYCNAWQGDTISTVVCLNVKAGQVDIFSKFSKFNKLKR</sequence>
<dbReference type="PANTHER" id="PTHR22955:SF77">
    <property type="entry name" value="ASPARTIC PUTATIVE DOMAIN-CONTAINING PROTEIN-RELATED"/>
    <property type="match status" value="1"/>
</dbReference>
<evidence type="ECO:0000313" key="1">
    <source>
        <dbReference type="EMBL" id="KAF2890568.1"/>
    </source>
</evidence>
<dbReference type="OrthoDB" id="6779038at2759"/>
<organism evidence="1 2">
    <name type="scientific">Ignelater luminosus</name>
    <name type="common">Cucubano</name>
    <name type="synonym">Pyrophorus luminosus</name>
    <dbReference type="NCBI Taxonomy" id="2038154"/>
    <lineage>
        <taxon>Eukaryota</taxon>
        <taxon>Metazoa</taxon>
        <taxon>Ecdysozoa</taxon>
        <taxon>Arthropoda</taxon>
        <taxon>Hexapoda</taxon>
        <taxon>Insecta</taxon>
        <taxon>Pterygota</taxon>
        <taxon>Neoptera</taxon>
        <taxon>Endopterygota</taxon>
        <taxon>Coleoptera</taxon>
        <taxon>Polyphaga</taxon>
        <taxon>Elateriformia</taxon>
        <taxon>Elateroidea</taxon>
        <taxon>Elateridae</taxon>
        <taxon>Agrypninae</taxon>
        <taxon>Pyrophorini</taxon>
        <taxon>Ignelater</taxon>
    </lineage>
</organism>
<comment type="caution">
    <text evidence="1">The sequence shown here is derived from an EMBL/GenBank/DDBJ whole genome shotgun (WGS) entry which is preliminary data.</text>
</comment>
<name>A0A8K0CTS3_IGNLU</name>